<feature type="transmembrane region" description="Helical" evidence="2">
    <location>
        <begin position="20"/>
        <end position="38"/>
    </location>
</feature>
<dbReference type="AlphaFoldDB" id="K6ZS82"/>
<comment type="caution">
    <text evidence="3">The sequence shown here is derived from an EMBL/GenBank/DDBJ whole genome shotgun (WGS) entry which is preliminary data.</text>
</comment>
<evidence type="ECO:0000313" key="3">
    <source>
        <dbReference type="EMBL" id="GAC31688.1"/>
    </source>
</evidence>
<evidence type="ECO:0000313" key="4">
    <source>
        <dbReference type="Proteomes" id="UP000006322"/>
    </source>
</evidence>
<proteinExistence type="predicted"/>
<keyword evidence="2" id="KW-0812">Transmembrane</keyword>
<dbReference type="OrthoDB" id="6384952at2"/>
<protein>
    <submittedName>
        <fullName evidence="3">Uncharacterized protein</fullName>
    </submittedName>
</protein>
<sequence length="287" mass="31102">MKADFTPYLPPRPKAKVATLWIILGSLLLHLMMLILVARSPNEITKFETTEGTPAKIKPITARLIYTPVSTIVTPSPEPTTTEKPEPSITVEPAPTAEPVIESDPVTVIPSQPEPIAPEPALEAPSKQAPEPTIETLPAVPQPEIKSDANFIQQDPLASPADTERPKMADDQAHTVADKVKNQLHSSSQRSIAELAAEEAARYRREQTSPSLLDKPELSKLTEDEKLQKENEVLADCSSYTNKGIAILAGLTGGNIKCTTTNGAESFIQDRLNKTAHLPAMKDNKGN</sequence>
<name>K6ZS82_9ALTE</name>
<evidence type="ECO:0000256" key="1">
    <source>
        <dbReference type="SAM" id="MobiDB-lite"/>
    </source>
</evidence>
<dbReference type="Proteomes" id="UP000006322">
    <property type="component" value="Unassembled WGS sequence"/>
</dbReference>
<evidence type="ECO:0000256" key="2">
    <source>
        <dbReference type="SAM" id="Phobius"/>
    </source>
</evidence>
<reference evidence="4" key="1">
    <citation type="journal article" date="2014" name="Environ. Microbiol.">
        <title>Comparative genomics of the marine bacterial genus Glaciecola reveals the high degree of genomic diversity and genomic characteristic for cold adaptation.</title>
        <authorList>
            <person name="Qin Q.L."/>
            <person name="Xie B.B."/>
            <person name="Yu Y."/>
            <person name="Shu Y.L."/>
            <person name="Rong J.C."/>
            <person name="Zhang Y.J."/>
            <person name="Zhao D.L."/>
            <person name="Chen X.L."/>
            <person name="Zhang X.Y."/>
            <person name="Chen B."/>
            <person name="Zhou B.C."/>
            <person name="Zhang Y.Z."/>
        </authorList>
    </citation>
    <scope>NUCLEOTIDE SEQUENCE [LARGE SCALE GENOMIC DNA]</scope>
    <source>
        <strain evidence="4">LMG 21857</strain>
    </source>
</reference>
<gene>
    <name evidence="3" type="ORF">GPLA_0772</name>
</gene>
<keyword evidence="2" id="KW-1133">Transmembrane helix</keyword>
<keyword evidence="4" id="KW-1185">Reference proteome</keyword>
<accession>K6ZS82</accession>
<keyword evidence="2" id="KW-0472">Membrane</keyword>
<dbReference type="STRING" id="1129793.GPLA_0772"/>
<dbReference type="RefSeq" id="WP_007103492.1">
    <property type="nucleotide sequence ID" value="NZ_BAER01000018.1"/>
</dbReference>
<organism evidence="3 4">
    <name type="scientific">Paraglaciecola polaris LMG 21857</name>
    <dbReference type="NCBI Taxonomy" id="1129793"/>
    <lineage>
        <taxon>Bacteria</taxon>
        <taxon>Pseudomonadati</taxon>
        <taxon>Pseudomonadota</taxon>
        <taxon>Gammaproteobacteria</taxon>
        <taxon>Alteromonadales</taxon>
        <taxon>Alteromonadaceae</taxon>
        <taxon>Paraglaciecola</taxon>
    </lineage>
</organism>
<feature type="region of interest" description="Disordered" evidence="1">
    <location>
        <begin position="72"/>
        <end position="134"/>
    </location>
</feature>
<dbReference type="EMBL" id="BAER01000018">
    <property type="protein sequence ID" value="GAC31688.1"/>
    <property type="molecule type" value="Genomic_DNA"/>
</dbReference>